<dbReference type="HOGENOM" id="CLU_2259088_0_0_3"/>
<keyword evidence="2" id="KW-1185">Reference proteome</keyword>
<dbReference type="AlphaFoldDB" id="B1X308"/>
<dbReference type="EMBL" id="CP000807">
    <property type="protein sequence ID" value="ACB54519.1"/>
    <property type="molecule type" value="Genomic_DNA"/>
</dbReference>
<gene>
    <name evidence="1" type="ordered locus">cce_5173</name>
</gene>
<reference evidence="1 2" key="1">
    <citation type="journal article" date="2008" name="Proc. Natl. Acad. Sci. U.S.A.">
        <title>The genome of Cyanothece 51142, a unicellular diazotrophic cyanobacterium important in the marine nitrogen cycle.</title>
        <authorList>
            <person name="Welsh E.A."/>
            <person name="Liberton M."/>
            <person name="Stoeckel J."/>
            <person name="Loh T."/>
            <person name="Elvitigala T."/>
            <person name="Wang C."/>
            <person name="Wollam A."/>
            <person name="Fulton R.S."/>
            <person name="Clifton S.W."/>
            <person name="Jacobs J.M."/>
            <person name="Aurora R."/>
            <person name="Ghosh B.K."/>
            <person name="Sherman L.A."/>
            <person name="Smith R.D."/>
            <person name="Wilson R.K."/>
            <person name="Pakrasi H.B."/>
        </authorList>
    </citation>
    <scope>NUCLEOTIDE SEQUENCE [LARGE SCALE GENOMIC DNA]</scope>
    <source>
        <strain evidence="2">ATCC 51142 / BH68</strain>
    </source>
</reference>
<proteinExistence type="predicted"/>
<dbReference type="OrthoDB" id="427877at2"/>
<sequence length="103" mass="11903">MENQKPQWTLNDDSILSLATHLHRHFRDLQSYYKIAKGNLLSQIEATSAPQQLHSLQQQLLEVEEKLTYFHVLNNSISTVDTILHTSKMITEFKQSSDFSTNS</sequence>
<name>B1X308_CROS5</name>
<dbReference type="eggNOG" id="ENOG5033GJ6">
    <property type="taxonomic scope" value="Bacteria"/>
</dbReference>
<accession>B1X308</accession>
<protein>
    <submittedName>
        <fullName evidence="1">Uncharacterized protein</fullName>
    </submittedName>
</protein>
<organism evidence="1 2">
    <name type="scientific">Crocosphaera subtropica (strain ATCC 51142 / BH68)</name>
    <name type="common">Cyanothece sp. (strain ATCC 51142)</name>
    <dbReference type="NCBI Taxonomy" id="43989"/>
    <lineage>
        <taxon>Bacteria</taxon>
        <taxon>Bacillati</taxon>
        <taxon>Cyanobacteriota</taxon>
        <taxon>Cyanophyceae</taxon>
        <taxon>Oscillatoriophycideae</taxon>
        <taxon>Chroococcales</taxon>
        <taxon>Aphanothecaceae</taxon>
        <taxon>Crocosphaera</taxon>
        <taxon>Crocosphaera subtropica</taxon>
    </lineage>
</organism>
<dbReference type="Proteomes" id="UP000001203">
    <property type="component" value="Chromosome linear"/>
</dbReference>
<evidence type="ECO:0000313" key="2">
    <source>
        <dbReference type="Proteomes" id="UP000001203"/>
    </source>
</evidence>
<dbReference type="STRING" id="43989.cce_5173"/>
<dbReference type="KEGG" id="cyt:cce_5173"/>
<dbReference type="RefSeq" id="WP_009547546.1">
    <property type="nucleotide sequence ID" value="NC_010547.1"/>
</dbReference>
<evidence type="ECO:0000313" key="1">
    <source>
        <dbReference type="EMBL" id="ACB54519.1"/>
    </source>
</evidence>